<dbReference type="Gene3D" id="2.60.120.1440">
    <property type="match status" value="1"/>
</dbReference>
<keyword evidence="1" id="KW-0472">Membrane</keyword>
<dbReference type="Pfam" id="PF04773">
    <property type="entry name" value="FecR"/>
    <property type="match status" value="1"/>
</dbReference>
<evidence type="ECO:0000313" key="4">
    <source>
        <dbReference type="EMBL" id="MCX3264329.1"/>
    </source>
</evidence>
<dbReference type="GO" id="GO:0016989">
    <property type="term" value="F:sigma factor antagonist activity"/>
    <property type="evidence" value="ECO:0007669"/>
    <property type="project" value="TreeGrafter"/>
</dbReference>
<keyword evidence="1" id="KW-0812">Transmembrane</keyword>
<protein>
    <submittedName>
        <fullName evidence="4">FecR family protein</fullName>
    </submittedName>
</protein>
<keyword evidence="5" id="KW-1185">Reference proteome</keyword>
<gene>
    <name evidence="4" type="ORF">OQZ29_06205</name>
</gene>
<dbReference type="AlphaFoldDB" id="A0A9X3I8U1"/>
<dbReference type="RefSeq" id="WP_266268616.1">
    <property type="nucleotide sequence ID" value="NZ_JAPJUH010000002.1"/>
</dbReference>
<evidence type="ECO:0000259" key="3">
    <source>
        <dbReference type="Pfam" id="PF16344"/>
    </source>
</evidence>
<proteinExistence type="predicted"/>
<dbReference type="PIRSF" id="PIRSF018266">
    <property type="entry name" value="FecR"/>
    <property type="match status" value="1"/>
</dbReference>
<evidence type="ECO:0000256" key="1">
    <source>
        <dbReference type="SAM" id="Phobius"/>
    </source>
</evidence>
<dbReference type="Proteomes" id="UP001142592">
    <property type="component" value="Unassembled WGS sequence"/>
</dbReference>
<sequence length="340" mass="38796">MNVSDQLLDKYFKNKCTPEEKLVVENYLREIEELPDHFVQKEEWDDAEDFPMSYERSDLMFEAIKKQTLRKKHKHLWLTICSIAAAVLVFLGIGFYASRTPDFKEKVAKLIPKKASKVNQISFKSINNFTDKIQKFTLPDQSTVKIYPGGELTYALPFVAAKREVFLSGTSYFHVQKDKKHPFVVYAKGVSTTALGTSFTIVADEKSKIITVKLHTGKVWVKDVDSAGRNSMFSKILLPGNALVFNRVDNKLNVETLNQIHSEKEVKSELIFSQAPLVAVFVKLEQHYKTKIIFNADDLSAMSFTGTVNLNQTINQILTELTELNKLTKERVAEGYLIKR</sequence>
<reference evidence="4" key="1">
    <citation type="submission" date="2022-11" db="EMBL/GenBank/DDBJ databases">
        <authorList>
            <person name="Graham C."/>
            <person name="Newman J.D."/>
        </authorList>
    </citation>
    <scope>NUCLEOTIDE SEQUENCE</scope>
    <source>
        <strain evidence="4">DSM 19486</strain>
    </source>
</reference>
<dbReference type="EMBL" id="JAPJUH010000002">
    <property type="protein sequence ID" value="MCX3264329.1"/>
    <property type="molecule type" value="Genomic_DNA"/>
</dbReference>
<dbReference type="InterPro" id="IPR006860">
    <property type="entry name" value="FecR"/>
</dbReference>
<feature type="domain" description="Protein FecR C-terminal" evidence="3">
    <location>
        <begin position="269"/>
        <end position="328"/>
    </location>
</feature>
<comment type="caution">
    <text evidence="4">The sequence shown here is derived from an EMBL/GenBank/DDBJ whole genome shotgun (WGS) entry which is preliminary data.</text>
</comment>
<feature type="domain" description="FecR protein" evidence="2">
    <location>
        <begin position="130"/>
        <end position="219"/>
    </location>
</feature>
<name>A0A9X3I8U1_9SPHI</name>
<keyword evidence="1" id="KW-1133">Transmembrane helix</keyword>
<dbReference type="InterPro" id="IPR012373">
    <property type="entry name" value="Ferrdict_sens_TM"/>
</dbReference>
<evidence type="ECO:0000259" key="2">
    <source>
        <dbReference type="Pfam" id="PF04773"/>
    </source>
</evidence>
<evidence type="ECO:0000313" key="5">
    <source>
        <dbReference type="Proteomes" id="UP001142592"/>
    </source>
</evidence>
<dbReference type="PANTHER" id="PTHR30273:SF2">
    <property type="entry name" value="PROTEIN FECR"/>
    <property type="match status" value="1"/>
</dbReference>
<dbReference type="Pfam" id="PF16344">
    <property type="entry name" value="FecR_C"/>
    <property type="match status" value="1"/>
</dbReference>
<accession>A0A9X3I8U1</accession>
<organism evidence="4 5">
    <name type="scientific">Pedobacter agri</name>
    <dbReference type="NCBI Taxonomy" id="454586"/>
    <lineage>
        <taxon>Bacteria</taxon>
        <taxon>Pseudomonadati</taxon>
        <taxon>Bacteroidota</taxon>
        <taxon>Sphingobacteriia</taxon>
        <taxon>Sphingobacteriales</taxon>
        <taxon>Sphingobacteriaceae</taxon>
        <taxon>Pedobacter</taxon>
    </lineage>
</organism>
<dbReference type="InterPro" id="IPR032508">
    <property type="entry name" value="FecR_C"/>
</dbReference>
<feature type="transmembrane region" description="Helical" evidence="1">
    <location>
        <begin position="76"/>
        <end position="97"/>
    </location>
</feature>
<dbReference type="Gene3D" id="3.55.50.30">
    <property type="match status" value="1"/>
</dbReference>
<dbReference type="PANTHER" id="PTHR30273">
    <property type="entry name" value="PERIPLASMIC SIGNAL SENSOR AND SIGMA FACTOR ACTIVATOR FECR-RELATED"/>
    <property type="match status" value="1"/>
</dbReference>